<protein>
    <submittedName>
        <fullName evidence="2">Peptidase, membrane zinc metallopeptidase</fullName>
    </submittedName>
</protein>
<evidence type="ECO:0000313" key="3">
    <source>
        <dbReference type="Proteomes" id="UP000032431"/>
    </source>
</evidence>
<keyword evidence="1" id="KW-0812">Transmembrane</keyword>
<dbReference type="HOGENOM" id="CLU_084406_0_0_9"/>
<dbReference type="PANTHER" id="PTHR36434">
    <property type="entry name" value="MEMBRANE PROTEASE YUGP-RELATED"/>
    <property type="match status" value="1"/>
</dbReference>
<evidence type="ECO:0000313" key="2">
    <source>
        <dbReference type="EMBL" id="CDZ24406.1"/>
    </source>
</evidence>
<keyword evidence="1" id="KW-0472">Membrane</keyword>
<evidence type="ECO:0000256" key="1">
    <source>
        <dbReference type="SAM" id="Phobius"/>
    </source>
</evidence>
<reference evidence="3" key="1">
    <citation type="submission" date="2014-07" db="EMBL/GenBank/DDBJ databases">
        <authorList>
            <person name="Wibberg D."/>
        </authorList>
    </citation>
    <scope>NUCLEOTIDE SEQUENCE [LARGE SCALE GENOMIC DNA]</scope>
    <source>
        <strain evidence="3">DG5</strain>
    </source>
</reference>
<dbReference type="Proteomes" id="UP000032431">
    <property type="component" value="Chromosome I"/>
</dbReference>
<dbReference type="OrthoDB" id="9784298at2"/>
<dbReference type="InterPro" id="IPR007395">
    <property type="entry name" value="Zn_peptidase_2"/>
</dbReference>
<dbReference type="Pfam" id="PF04298">
    <property type="entry name" value="Zn_peptidase_2"/>
    <property type="match status" value="1"/>
</dbReference>
<keyword evidence="3" id="KW-1185">Reference proteome</keyword>
<feature type="transmembrane region" description="Helical" evidence="1">
    <location>
        <begin position="131"/>
        <end position="153"/>
    </location>
</feature>
<name>A0A078KL38_9FIRM</name>
<feature type="transmembrane region" description="Helical" evidence="1">
    <location>
        <begin position="159"/>
        <end position="179"/>
    </location>
</feature>
<sequence length="240" mass="26786">MHLFLYGYFTPYFFYDRYYIIYVLPALILALIAQFNVTSTFSRYSRIPNSRRMSGAEAARRILDQNGLYNVRVERISGNLSDHYDPKDQVVRLSEGVYDGYSIAALGVAAHETGHAIQHSTNYSPLVIRNAIIPITQFGSSTSIWLLIIGFIFNWRPLVMAGIILFSLAVVFQLITLPVEFNASSRALKILGDTGMLYGQELAGARRVLTAAALTYVAATVVAFAQLLRLLAIFGNTRDD</sequence>
<dbReference type="EMBL" id="LM995447">
    <property type="protein sequence ID" value="CDZ24406.1"/>
    <property type="molecule type" value="Genomic_DNA"/>
</dbReference>
<dbReference type="PANTHER" id="PTHR36434:SF1">
    <property type="entry name" value="MEMBRANE PROTEASE YUGP-RELATED"/>
    <property type="match status" value="1"/>
</dbReference>
<feature type="transmembrane region" description="Helical" evidence="1">
    <location>
        <begin position="208"/>
        <end position="234"/>
    </location>
</feature>
<organism evidence="2 3">
    <name type="scientific">[Clostridium] cellulosi</name>
    <dbReference type="NCBI Taxonomy" id="29343"/>
    <lineage>
        <taxon>Bacteria</taxon>
        <taxon>Bacillati</taxon>
        <taxon>Bacillota</taxon>
        <taxon>Clostridia</taxon>
        <taxon>Eubacteriales</taxon>
        <taxon>Oscillospiraceae</taxon>
        <taxon>Oscillospiraceae incertae sedis</taxon>
    </lineage>
</organism>
<dbReference type="AlphaFoldDB" id="A0A078KL38"/>
<dbReference type="STRING" id="29343.CCDG5_1292"/>
<feature type="transmembrane region" description="Helical" evidence="1">
    <location>
        <begin position="20"/>
        <end position="44"/>
    </location>
</feature>
<proteinExistence type="predicted"/>
<dbReference type="KEGG" id="ccel:CCDG5_1292"/>
<keyword evidence="1" id="KW-1133">Transmembrane helix</keyword>
<dbReference type="PATRIC" id="fig|29343.3.peg.1361"/>
<gene>
    <name evidence="2" type="ORF">CCDG5_1292</name>
</gene>
<accession>A0A078KL38</accession>